<accession>A0ABS9YWN7</accession>
<dbReference type="SUPFAM" id="SSF81665">
    <property type="entry name" value="Calcium ATPase, transmembrane domain M"/>
    <property type="match status" value="1"/>
</dbReference>
<keyword evidence="1" id="KW-0812">Transmembrane</keyword>
<gene>
    <name evidence="2" type="ORF">K9U37_12460</name>
</gene>
<keyword evidence="3" id="KW-1185">Reference proteome</keyword>
<reference evidence="2" key="1">
    <citation type="journal article" date="2022" name="ISME J.">
        <title>Identification of active gaseous-alkane degraders at natural gas seeps.</title>
        <authorList>
            <person name="Farhan Ul Haque M."/>
            <person name="Hernandez M."/>
            <person name="Crombie A.T."/>
            <person name="Murrell J.C."/>
        </authorList>
    </citation>
    <scope>NUCLEOTIDE SEQUENCE</scope>
    <source>
        <strain evidence="2">ANDR5</strain>
    </source>
</reference>
<sequence length="51" mass="5540">MLEATIVLKLVLGKWLDAVIVAAVLVFNAALGFLQQGRARAALELLRHRLG</sequence>
<evidence type="ECO:0008006" key="4">
    <source>
        <dbReference type="Google" id="ProtNLM"/>
    </source>
</evidence>
<keyword evidence="1" id="KW-1133">Transmembrane helix</keyword>
<dbReference type="InterPro" id="IPR023298">
    <property type="entry name" value="ATPase_P-typ_TM_dom_sf"/>
</dbReference>
<organism evidence="2 3">
    <name type="scientific">Candidatus Mycolicibacterium alkanivorans</name>
    <dbReference type="NCBI Taxonomy" id="2954114"/>
    <lineage>
        <taxon>Bacteria</taxon>
        <taxon>Bacillati</taxon>
        <taxon>Actinomycetota</taxon>
        <taxon>Actinomycetes</taxon>
        <taxon>Mycobacteriales</taxon>
        <taxon>Mycobacteriaceae</taxon>
        <taxon>Mycolicibacterium</taxon>
    </lineage>
</organism>
<keyword evidence="1" id="KW-0472">Membrane</keyword>
<dbReference type="EMBL" id="JAIVFL010000001">
    <property type="protein sequence ID" value="MCI4675651.1"/>
    <property type="molecule type" value="Genomic_DNA"/>
</dbReference>
<protein>
    <recommendedName>
        <fullName evidence="4">Cation transporter</fullName>
    </recommendedName>
</protein>
<dbReference type="RefSeq" id="WP_243071938.1">
    <property type="nucleotide sequence ID" value="NZ_JAIVFL010000001.1"/>
</dbReference>
<evidence type="ECO:0000256" key="1">
    <source>
        <dbReference type="SAM" id="Phobius"/>
    </source>
</evidence>
<feature type="transmembrane region" description="Helical" evidence="1">
    <location>
        <begin position="15"/>
        <end position="34"/>
    </location>
</feature>
<dbReference type="Proteomes" id="UP001139068">
    <property type="component" value="Unassembled WGS sequence"/>
</dbReference>
<evidence type="ECO:0000313" key="2">
    <source>
        <dbReference type="EMBL" id="MCI4675651.1"/>
    </source>
</evidence>
<evidence type="ECO:0000313" key="3">
    <source>
        <dbReference type="Proteomes" id="UP001139068"/>
    </source>
</evidence>
<name>A0ABS9YWN7_9MYCO</name>
<comment type="caution">
    <text evidence="2">The sequence shown here is derived from an EMBL/GenBank/DDBJ whole genome shotgun (WGS) entry which is preliminary data.</text>
</comment>
<proteinExistence type="predicted"/>